<dbReference type="Pfam" id="PF22117">
    <property type="entry name" value="Fer4_Nqo3"/>
    <property type="match status" value="1"/>
</dbReference>
<keyword evidence="5" id="KW-0001">2Fe-2S</keyword>
<dbReference type="Pfam" id="PF10588">
    <property type="entry name" value="NADH-G_4Fe-4S_3"/>
    <property type="match status" value="1"/>
</dbReference>
<comment type="cofactor">
    <cofactor evidence="1">
        <name>[4Fe-4S] cluster</name>
        <dbReference type="ChEBI" id="CHEBI:49883"/>
    </cofactor>
</comment>
<evidence type="ECO:0000256" key="2">
    <source>
        <dbReference type="ARBA" id="ARBA00004370"/>
    </source>
</evidence>
<dbReference type="GO" id="GO:0051539">
    <property type="term" value="F:4 iron, 4 sulfur cluster binding"/>
    <property type="evidence" value="ECO:0007669"/>
    <property type="project" value="UniProtKB-KW"/>
</dbReference>
<dbReference type="PROSITE" id="PS51839">
    <property type="entry name" value="4FE4S_HC3"/>
    <property type="match status" value="1"/>
</dbReference>
<keyword evidence="7" id="KW-1278">Translocase</keyword>
<evidence type="ECO:0000259" key="15">
    <source>
        <dbReference type="PROSITE" id="PS51669"/>
    </source>
</evidence>
<protein>
    <submittedName>
        <fullName evidence="17">2Fe-2S iron-sulfur cluster-binding protein</fullName>
    </submittedName>
</protein>
<reference evidence="17 18" key="1">
    <citation type="submission" date="2023-11" db="EMBL/GenBank/DDBJ databases">
        <title>Peredibacter starrii A3.12.</title>
        <authorList>
            <person name="Mitchell R.J."/>
        </authorList>
    </citation>
    <scope>NUCLEOTIDE SEQUENCE [LARGE SCALE GENOMIC DNA]</scope>
    <source>
        <strain evidence="17 18">A3.12</strain>
    </source>
</reference>
<dbReference type="InterPro" id="IPR001041">
    <property type="entry name" value="2Fe-2S_ferredoxin-type"/>
</dbReference>
<dbReference type="GO" id="GO:0016491">
    <property type="term" value="F:oxidoreductase activity"/>
    <property type="evidence" value="ECO:0007669"/>
    <property type="project" value="InterPro"/>
</dbReference>
<dbReference type="GO" id="GO:0051537">
    <property type="term" value="F:2 iron, 2 sulfur cluster binding"/>
    <property type="evidence" value="ECO:0007669"/>
    <property type="project" value="UniProtKB-KW"/>
</dbReference>
<keyword evidence="11" id="KW-0472">Membrane</keyword>
<dbReference type="Proteomes" id="UP001324634">
    <property type="component" value="Chromosome"/>
</dbReference>
<evidence type="ECO:0000256" key="7">
    <source>
        <dbReference type="ARBA" id="ARBA00022967"/>
    </source>
</evidence>
<dbReference type="GO" id="GO:0008137">
    <property type="term" value="F:NADH dehydrogenase (ubiquinone) activity"/>
    <property type="evidence" value="ECO:0007669"/>
    <property type="project" value="InterPro"/>
</dbReference>
<dbReference type="Gene3D" id="3.10.20.740">
    <property type="match status" value="1"/>
</dbReference>
<dbReference type="InterPro" id="IPR000283">
    <property type="entry name" value="NADH_UbQ_OxRdtase_75kDa_su_CS"/>
</dbReference>
<evidence type="ECO:0000256" key="1">
    <source>
        <dbReference type="ARBA" id="ARBA00001966"/>
    </source>
</evidence>
<evidence type="ECO:0000256" key="13">
    <source>
        <dbReference type="SAM" id="MobiDB-lite"/>
    </source>
</evidence>
<comment type="similarity">
    <text evidence="3">Belongs to the complex I 75 kDa subunit family.</text>
</comment>
<dbReference type="SMART" id="SM00929">
    <property type="entry name" value="NADH-G_4Fe-4S_3"/>
    <property type="match status" value="1"/>
</dbReference>
<evidence type="ECO:0000259" key="14">
    <source>
        <dbReference type="PROSITE" id="PS51085"/>
    </source>
</evidence>
<keyword evidence="4" id="KW-0004">4Fe-4S</keyword>
<sequence>MSNTTEIEIKKQKMDLNYASDKKPVHSDPSPDAKPLPKVTIDGKQYEFKPGDTIMEVTERYKINEDIPRYCYHPGMPVAGTCRMCTVEVEKAPKLMTSCSTPAADGMVVHTRSEKVMKSRTGVMDMLLTNHPLDCPVCDKAGECSLQDYNFEYGPSKSNFKEEKRVYDNATTKKLSDKITLNMNRCVHCERCVRFTDDVTKTNDLVMVNRGWHKELEATDPEKGLTNDYQGCLTDFCPVGALTMNDFRFQKRAWFLDKKASICDRCSKGCNIEVHSDKDIVYRYVPIHNEMVNGHWMCDEGRVSYNDLMNPMRVISPLLNHNNSLTSTSLETLLGEVKKAVAAAGSVQVVVGTDATREEAALLKEKMPVVFNKSVAVAYHSGFVTTSSEDKKIDNLLRMADKTPNTKGVEEQGLAPLVGGEANADLVILFRNGRAGVPKMKADQKLVLWGVWSFEDIKALPSKNIVGVIPGLATIEKSGSFKNADGIVQKFHPAITHRGGAVSAHQVVGALKSN</sequence>
<dbReference type="Gene3D" id="3.30.70.20">
    <property type="match status" value="1"/>
</dbReference>
<dbReference type="GO" id="GO:0042773">
    <property type="term" value="P:ATP synthesis coupled electron transport"/>
    <property type="evidence" value="ECO:0007669"/>
    <property type="project" value="InterPro"/>
</dbReference>
<dbReference type="CDD" id="cd00207">
    <property type="entry name" value="fer2"/>
    <property type="match status" value="1"/>
</dbReference>
<evidence type="ECO:0000259" key="16">
    <source>
        <dbReference type="PROSITE" id="PS51839"/>
    </source>
</evidence>
<organism evidence="17 18">
    <name type="scientific">Peredibacter starrii</name>
    <dbReference type="NCBI Taxonomy" id="28202"/>
    <lineage>
        <taxon>Bacteria</taxon>
        <taxon>Pseudomonadati</taxon>
        <taxon>Bdellovibrionota</taxon>
        <taxon>Bacteriovoracia</taxon>
        <taxon>Bacteriovoracales</taxon>
        <taxon>Bacteriovoracaceae</taxon>
        <taxon>Peredibacter</taxon>
    </lineage>
</organism>
<dbReference type="Gene3D" id="3.30.200.210">
    <property type="match status" value="1"/>
</dbReference>
<dbReference type="PANTHER" id="PTHR43105">
    <property type="entry name" value="RESPIRATORY NITRATE REDUCTASE"/>
    <property type="match status" value="1"/>
</dbReference>
<dbReference type="KEGG" id="psti:SOO65_05355"/>
<dbReference type="PROSITE" id="PS00641">
    <property type="entry name" value="COMPLEX1_75K_1"/>
    <property type="match status" value="1"/>
</dbReference>
<dbReference type="InterPro" id="IPR019574">
    <property type="entry name" value="NADH_UbQ_OxRdtase_Gsu_4Fe4S-bd"/>
</dbReference>
<accession>A0AAX4HST6</accession>
<evidence type="ECO:0000256" key="5">
    <source>
        <dbReference type="ARBA" id="ARBA00022714"/>
    </source>
</evidence>
<feature type="compositionally biased region" description="Basic and acidic residues" evidence="13">
    <location>
        <begin position="7"/>
        <end position="31"/>
    </location>
</feature>
<proteinExistence type="inferred from homology"/>
<dbReference type="PANTHER" id="PTHR43105:SF13">
    <property type="entry name" value="NADH-UBIQUINONE OXIDOREDUCTASE 75 KDA SUBUNIT, MITOCHONDRIAL"/>
    <property type="match status" value="1"/>
</dbReference>
<dbReference type="GO" id="GO:0046872">
    <property type="term" value="F:metal ion binding"/>
    <property type="evidence" value="ECO:0007669"/>
    <property type="project" value="UniProtKB-KW"/>
</dbReference>
<dbReference type="SUPFAM" id="SSF54292">
    <property type="entry name" value="2Fe-2S ferredoxin-like"/>
    <property type="match status" value="1"/>
</dbReference>
<dbReference type="InterPro" id="IPR054351">
    <property type="entry name" value="NADH_UbQ_OxRdtase_ferredoxin"/>
</dbReference>
<keyword evidence="8" id="KW-0408">Iron</keyword>
<dbReference type="SUPFAM" id="SSF53706">
    <property type="entry name" value="Formate dehydrogenase/DMSO reductase, domains 1-3"/>
    <property type="match status" value="1"/>
</dbReference>
<evidence type="ECO:0000256" key="8">
    <source>
        <dbReference type="ARBA" id="ARBA00023004"/>
    </source>
</evidence>
<evidence type="ECO:0000256" key="12">
    <source>
        <dbReference type="ARBA" id="ARBA00034078"/>
    </source>
</evidence>
<feature type="region of interest" description="Disordered" evidence="13">
    <location>
        <begin position="1"/>
        <end position="39"/>
    </location>
</feature>
<evidence type="ECO:0000313" key="17">
    <source>
        <dbReference type="EMBL" id="WPU66168.1"/>
    </source>
</evidence>
<feature type="domain" description="4Fe-4S Mo/W bis-MGD-type" evidence="15">
    <location>
        <begin position="256"/>
        <end position="312"/>
    </location>
</feature>
<dbReference type="RefSeq" id="WP_321398103.1">
    <property type="nucleotide sequence ID" value="NZ_CP139487.1"/>
</dbReference>
<gene>
    <name evidence="17" type="ORF">SOO65_05355</name>
</gene>
<evidence type="ECO:0000256" key="4">
    <source>
        <dbReference type="ARBA" id="ARBA00022485"/>
    </source>
</evidence>
<name>A0AAX4HST6_9BACT</name>
<keyword evidence="9" id="KW-0411">Iron-sulfur</keyword>
<keyword evidence="10" id="KW-0520">NAD</keyword>
<feature type="domain" description="4Fe-4S His(Cys)3-ligated-type" evidence="16">
    <location>
        <begin position="115"/>
        <end position="154"/>
    </location>
</feature>
<dbReference type="SUPFAM" id="SSF54862">
    <property type="entry name" value="4Fe-4S ferredoxins"/>
    <property type="match status" value="1"/>
</dbReference>
<evidence type="ECO:0000256" key="6">
    <source>
        <dbReference type="ARBA" id="ARBA00022723"/>
    </source>
</evidence>
<dbReference type="InterPro" id="IPR050123">
    <property type="entry name" value="Prok_molybdopt-oxidoreductase"/>
</dbReference>
<evidence type="ECO:0000256" key="9">
    <source>
        <dbReference type="ARBA" id="ARBA00023014"/>
    </source>
</evidence>
<dbReference type="PROSITE" id="PS51085">
    <property type="entry name" value="2FE2S_FER_2"/>
    <property type="match status" value="1"/>
</dbReference>
<dbReference type="InterPro" id="IPR036010">
    <property type="entry name" value="2Fe-2S_ferredoxin-like_sf"/>
</dbReference>
<dbReference type="Pfam" id="PF13510">
    <property type="entry name" value="Fer2_4"/>
    <property type="match status" value="1"/>
</dbReference>
<dbReference type="PROSITE" id="PS00643">
    <property type="entry name" value="COMPLEX1_75K_3"/>
    <property type="match status" value="1"/>
</dbReference>
<keyword evidence="18" id="KW-1185">Reference proteome</keyword>
<keyword evidence="6" id="KW-0479">Metal-binding</keyword>
<comment type="cofactor">
    <cofactor evidence="12">
        <name>[2Fe-2S] cluster</name>
        <dbReference type="ChEBI" id="CHEBI:190135"/>
    </cofactor>
</comment>
<evidence type="ECO:0000256" key="10">
    <source>
        <dbReference type="ARBA" id="ARBA00023027"/>
    </source>
</evidence>
<evidence type="ECO:0000313" key="18">
    <source>
        <dbReference type="Proteomes" id="UP001324634"/>
    </source>
</evidence>
<feature type="domain" description="2Fe-2S ferredoxin-type" evidence="14">
    <location>
        <begin position="37"/>
        <end position="115"/>
    </location>
</feature>
<evidence type="ECO:0000256" key="11">
    <source>
        <dbReference type="ARBA" id="ARBA00023136"/>
    </source>
</evidence>
<comment type="subcellular location">
    <subcellularLocation>
        <location evidence="2">Membrane</location>
    </subcellularLocation>
</comment>
<dbReference type="GO" id="GO:0016020">
    <property type="term" value="C:membrane"/>
    <property type="evidence" value="ECO:0007669"/>
    <property type="project" value="UniProtKB-SubCell"/>
</dbReference>
<dbReference type="AlphaFoldDB" id="A0AAX4HST6"/>
<dbReference type="PROSITE" id="PS51669">
    <property type="entry name" value="4FE4S_MOW_BIS_MGD"/>
    <property type="match status" value="1"/>
</dbReference>
<evidence type="ECO:0000256" key="3">
    <source>
        <dbReference type="ARBA" id="ARBA00005404"/>
    </source>
</evidence>
<dbReference type="FunFam" id="3.10.20.740:FF:000004">
    <property type="entry name" value="NADH-quinone oxidoreductase"/>
    <property type="match status" value="1"/>
</dbReference>
<dbReference type="EMBL" id="CP139487">
    <property type="protein sequence ID" value="WPU66168.1"/>
    <property type="molecule type" value="Genomic_DNA"/>
</dbReference>
<dbReference type="InterPro" id="IPR006963">
    <property type="entry name" value="Mopterin_OxRdtase_4Fe-4S_dom"/>
</dbReference>